<keyword evidence="1" id="KW-0812">Transmembrane</keyword>
<accession>A0A2J6QGY6</accession>
<gene>
    <name evidence="2" type="ORF">NA56DRAFT_699473</name>
</gene>
<protein>
    <submittedName>
        <fullName evidence="2">Uncharacterized protein</fullName>
    </submittedName>
</protein>
<feature type="transmembrane region" description="Helical" evidence="1">
    <location>
        <begin position="42"/>
        <end position="62"/>
    </location>
</feature>
<name>A0A2J6QGY6_9HELO</name>
<keyword evidence="3" id="KW-1185">Reference proteome</keyword>
<reference evidence="2 3" key="1">
    <citation type="submission" date="2016-05" db="EMBL/GenBank/DDBJ databases">
        <title>A degradative enzymes factory behind the ericoid mycorrhizal symbiosis.</title>
        <authorList>
            <consortium name="DOE Joint Genome Institute"/>
            <person name="Martino E."/>
            <person name="Morin E."/>
            <person name="Grelet G."/>
            <person name="Kuo A."/>
            <person name="Kohler A."/>
            <person name="Daghino S."/>
            <person name="Barry K."/>
            <person name="Choi C."/>
            <person name="Cichocki N."/>
            <person name="Clum A."/>
            <person name="Copeland A."/>
            <person name="Hainaut M."/>
            <person name="Haridas S."/>
            <person name="Labutti K."/>
            <person name="Lindquist E."/>
            <person name="Lipzen A."/>
            <person name="Khouja H.-R."/>
            <person name="Murat C."/>
            <person name="Ohm R."/>
            <person name="Olson A."/>
            <person name="Spatafora J."/>
            <person name="Veneault-Fourrey C."/>
            <person name="Henrissat B."/>
            <person name="Grigoriev I."/>
            <person name="Martin F."/>
            <person name="Perotto S."/>
        </authorList>
    </citation>
    <scope>NUCLEOTIDE SEQUENCE [LARGE SCALE GENOMIC DNA]</scope>
    <source>
        <strain evidence="2 3">UAMH 7357</strain>
    </source>
</reference>
<keyword evidence="1" id="KW-1133">Transmembrane helix</keyword>
<dbReference type="AlphaFoldDB" id="A0A2J6QGY6"/>
<dbReference type="EMBL" id="KZ613470">
    <property type="protein sequence ID" value="PMD25537.1"/>
    <property type="molecule type" value="Genomic_DNA"/>
</dbReference>
<sequence length="72" mass="8055">MSTDQVVDSYSSPSIDSILNFNAPIWSHKTIEKLVQYKKINLLNCLLLAIFTALTFIGMAQVSGCEQRVTFT</sequence>
<evidence type="ECO:0000256" key="1">
    <source>
        <dbReference type="SAM" id="Phobius"/>
    </source>
</evidence>
<organism evidence="2 3">
    <name type="scientific">Hyaloscypha hepaticicola</name>
    <dbReference type="NCBI Taxonomy" id="2082293"/>
    <lineage>
        <taxon>Eukaryota</taxon>
        <taxon>Fungi</taxon>
        <taxon>Dikarya</taxon>
        <taxon>Ascomycota</taxon>
        <taxon>Pezizomycotina</taxon>
        <taxon>Leotiomycetes</taxon>
        <taxon>Helotiales</taxon>
        <taxon>Hyaloscyphaceae</taxon>
        <taxon>Hyaloscypha</taxon>
    </lineage>
</organism>
<evidence type="ECO:0000313" key="2">
    <source>
        <dbReference type="EMBL" id="PMD25537.1"/>
    </source>
</evidence>
<proteinExistence type="predicted"/>
<dbReference type="Proteomes" id="UP000235672">
    <property type="component" value="Unassembled WGS sequence"/>
</dbReference>
<keyword evidence="1" id="KW-0472">Membrane</keyword>
<evidence type="ECO:0000313" key="3">
    <source>
        <dbReference type="Proteomes" id="UP000235672"/>
    </source>
</evidence>